<feature type="transmembrane region" description="Helical" evidence="1">
    <location>
        <begin position="60"/>
        <end position="82"/>
    </location>
</feature>
<feature type="transmembrane region" description="Helical" evidence="1">
    <location>
        <begin position="12"/>
        <end position="40"/>
    </location>
</feature>
<accession>A0A2W5FN42</accession>
<evidence type="ECO:0000313" key="3">
    <source>
        <dbReference type="Proteomes" id="UP000249739"/>
    </source>
</evidence>
<sequence length="196" mass="20655">MENGFNRSSSYVEWSAIFAGAVLASALSLVMLQFGAVVGVADMNAFTDSVSNIEITPARLIMAALYILIIQVLASMLGGYVAGRMRAPISAATEHEKEVRDGVHGVLVWATATLAVAVSVALMGAFAQIAIDQPAEVNTAQEVLDQQHRTAILLSFAAASTSLVSGVAAWVAGVKGGDHRDLGIDFGRHITFLIRR</sequence>
<name>A0A2W5FN42_9BACT</name>
<protein>
    <submittedName>
        <fullName evidence="2">Uncharacterized protein</fullName>
    </submittedName>
</protein>
<keyword evidence="1" id="KW-1133">Transmembrane helix</keyword>
<dbReference type="EMBL" id="QFOT01000002">
    <property type="protein sequence ID" value="PZP57381.1"/>
    <property type="molecule type" value="Genomic_DNA"/>
</dbReference>
<comment type="caution">
    <text evidence="2">The sequence shown here is derived from an EMBL/GenBank/DDBJ whole genome shotgun (WGS) entry which is preliminary data.</text>
</comment>
<gene>
    <name evidence="2" type="ORF">DI586_00380</name>
</gene>
<keyword evidence="1" id="KW-0812">Transmembrane</keyword>
<organism evidence="2 3">
    <name type="scientific">Micavibrio aeruginosavorus</name>
    <dbReference type="NCBI Taxonomy" id="349221"/>
    <lineage>
        <taxon>Bacteria</taxon>
        <taxon>Pseudomonadati</taxon>
        <taxon>Bdellovibrionota</taxon>
        <taxon>Bdellovibrionia</taxon>
        <taxon>Bdellovibrionales</taxon>
        <taxon>Pseudobdellovibrionaceae</taxon>
        <taxon>Micavibrio</taxon>
    </lineage>
</organism>
<keyword evidence="1" id="KW-0472">Membrane</keyword>
<feature type="transmembrane region" description="Helical" evidence="1">
    <location>
        <begin position="103"/>
        <end position="131"/>
    </location>
</feature>
<proteinExistence type="predicted"/>
<evidence type="ECO:0000256" key="1">
    <source>
        <dbReference type="SAM" id="Phobius"/>
    </source>
</evidence>
<dbReference type="Proteomes" id="UP000249739">
    <property type="component" value="Unassembled WGS sequence"/>
</dbReference>
<dbReference type="AlphaFoldDB" id="A0A2W5FN42"/>
<evidence type="ECO:0000313" key="2">
    <source>
        <dbReference type="EMBL" id="PZP57381.1"/>
    </source>
</evidence>
<feature type="transmembrane region" description="Helical" evidence="1">
    <location>
        <begin position="151"/>
        <end position="172"/>
    </location>
</feature>
<reference evidence="2 3" key="1">
    <citation type="submission" date="2017-08" db="EMBL/GenBank/DDBJ databases">
        <title>Infants hospitalized years apart are colonized by the same room-sourced microbial strains.</title>
        <authorList>
            <person name="Brooks B."/>
            <person name="Olm M.R."/>
            <person name="Firek B.A."/>
            <person name="Baker R."/>
            <person name="Thomas B.C."/>
            <person name="Morowitz M.J."/>
            <person name="Banfield J.F."/>
        </authorList>
    </citation>
    <scope>NUCLEOTIDE SEQUENCE [LARGE SCALE GENOMIC DNA]</scope>
    <source>
        <strain evidence="2">S2_006_000_R2_64</strain>
    </source>
</reference>